<protein>
    <submittedName>
        <fullName evidence="2">Uncharacterized protein</fullName>
    </submittedName>
</protein>
<accession>A3U7Z7</accession>
<dbReference type="HOGENOM" id="CLU_1537526_0_0_10"/>
<evidence type="ECO:0000313" key="3">
    <source>
        <dbReference type="Proteomes" id="UP000002297"/>
    </source>
</evidence>
<organism evidence="2 3">
    <name type="scientific">Croceibacter atlanticus (strain ATCC BAA-628 / JCM 21780 / CIP 108009 / IAM 15332 / KCTC 12090 / HTCC2559)</name>
    <dbReference type="NCBI Taxonomy" id="216432"/>
    <lineage>
        <taxon>Bacteria</taxon>
        <taxon>Pseudomonadati</taxon>
        <taxon>Bacteroidota</taxon>
        <taxon>Flavobacteriia</taxon>
        <taxon>Flavobacteriales</taxon>
        <taxon>Flavobacteriaceae</taxon>
        <taxon>Croceibacter</taxon>
    </lineage>
</organism>
<dbReference type="Proteomes" id="UP000002297">
    <property type="component" value="Chromosome"/>
</dbReference>
<evidence type="ECO:0000256" key="1">
    <source>
        <dbReference type="SAM" id="Phobius"/>
    </source>
</evidence>
<dbReference type="KEGG" id="cat:CA2559_06375"/>
<keyword evidence="3" id="KW-1185">Reference proteome</keyword>
<dbReference type="AlphaFoldDB" id="A3U7Z7"/>
<name>A3U7Z7_CROAH</name>
<gene>
    <name evidence="2" type="ordered locus">CA2559_06375</name>
</gene>
<proteinExistence type="predicted"/>
<dbReference type="STRING" id="216432.CA2559_06375"/>
<reference evidence="2 3" key="1">
    <citation type="journal article" date="2010" name="J. Bacteriol.">
        <title>The complete genome sequence of Croceibacter atlanticus HTCC2559T.</title>
        <authorList>
            <person name="Oh H.M."/>
            <person name="Kang I."/>
            <person name="Ferriera S."/>
            <person name="Giovannoni S.J."/>
            <person name="Cho J.C."/>
        </authorList>
    </citation>
    <scope>NUCLEOTIDE SEQUENCE [LARGE SCALE GENOMIC DNA]</scope>
    <source>
        <strain evidence="3">ATCC BAA-628 / HTCC2559 / KCTC 12090</strain>
    </source>
</reference>
<sequence length="174" mass="20091">MKRITQFFTNIFKNVAFMTLLGVVIGGFISGYFANKSQLMILDSQKQEFILNYQIERSNELKEQLELFIDNLSKIISPTEKDKTQYKTTIKAMANCSIKMTLLEDQDIGTSSLALTNQINQIYKGEKVDDDEIKKVLEEWMVSVKDGMKKIEYRIGSSDFKMELIEQLFLKTGE</sequence>
<keyword evidence="1" id="KW-0812">Transmembrane</keyword>
<keyword evidence="1" id="KW-0472">Membrane</keyword>
<feature type="transmembrane region" description="Helical" evidence="1">
    <location>
        <begin position="12"/>
        <end position="34"/>
    </location>
</feature>
<evidence type="ECO:0000313" key="2">
    <source>
        <dbReference type="EMBL" id="EAP88364.1"/>
    </source>
</evidence>
<keyword evidence="1" id="KW-1133">Transmembrane helix</keyword>
<dbReference type="EMBL" id="CP002046">
    <property type="protein sequence ID" value="EAP88364.1"/>
    <property type="molecule type" value="Genomic_DNA"/>
</dbReference>